<keyword evidence="1" id="KW-0472">Membrane</keyword>
<sequence length="111" mass="11582">MKSPLIKGIVIGLTAVVALGAAFGPAIVGGVLPDPNDPNATSNFWIGVAAAAMVSVLAARMIVSLLKDLPGRREDQQERAEARLKKITLGLNVALFAIPITMLAVAYVVYV</sequence>
<dbReference type="Proteomes" id="UP000228531">
    <property type="component" value="Unassembled WGS sequence"/>
</dbReference>
<keyword evidence="1" id="KW-1133">Transmembrane helix</keyword>
<dbReference type="AlphaFoldDB" id="A0A2M8WLB0"/>
<dbReference type="EMBL" id="PGTY01000001">
    <property type="protein sequence ID" value="PJI91711.1"/>
    <property type="molecule type" value="Genomic_DNA"/>
</dbReference>
<organism evidence="2 3">
    <name type="scientific">Yoonia maricola</name>
    <dbReference type="NCBI Taxonomy" id="420999"/>
    <lineage>
        <taxon>Bacteria</taxon>
        <taxon>Pseudomonadati</taxon>
        <taxon>Pseudomonadota</taxon>
        <taxon>Alphaproteobacteria</taxon>
        <taxon>Rhodobacterales</taxon>
        <taxon>Paracoccaceae</taxon>
        <taxon>Yoonia</taxon>
    </lineage>
</organism>
<evidence type="ECO:0000313" key="2">
    <source>
        <dbReference type="EMBL" id="PJI91711.1"/>
    </source>
</evidence>
<proteinExistence type="predicted"/>
<keyword evidence="1" id="KW-0812">Transmembrane</keyword>
<feature type="transmembrane region" description="Helical" evidence="1">
    <location>
        <begin position="44"/>
        <end position="66"/>
    </location>
</feature>
<name>A0A2M8WLB0_9RHOB</name>
<evidence type="ECO:0000256" key="1">
    <source>
        <dbReference type="SAM" id="Phobius"/>
    </source>
</evidence>
<dbReference type="RefSeq" id="WP_100366611.1">
    <property type="nucleotide sequence ID" value="NZ_PGTY01000001.1"/>
</dbReference>
<accession>A0A2M8WLB0</accession>
<evidence type="ECO:0000313" key="3">
    <source>
        <dbReference type="Proteomes" id="UP000228531"/>
    </source>
</evidence>
<feature type="transmembrane region" description="Helical" evidence="1">
    <location>
        <begin position="9"/>
        <end position="32"/>
    </location>
</feature>
<keyword evidence="3" id="KW-1185">Reference proteome</keyword>
<comment type="caution">
    <text evidence="2">The sequence shown here is derived from an EMBL/GenBank/DDBJ whole genome shotgun (WGS) entry which is preliminary data.</text>
</comment>
<gene>
    <name evidence="2" type="ORF">BC777_0545</name>
</gene>
<feature type="transmembrane region" description="Helical" evidence="1">
    <location>
        <begin position="87"/>
        <end position="110"/>
    </location>
</feature>
<protein>
    <submittedName>
        <fullName evidence="2">Uncharacterized protein</fullName>
    </submittedName>
</protein>
<reference evidence="2 3" key="1">
    <citation type="submission" date="2017-11" db="EMBL/GenBank/DDBJ databases">
        <title>Genomic Encyclopedia of Archaeal and Bacterial Type Strains, Phase II (KMG-II): From Individual Species to Whole Genera.</title>
        <authorList>
            <person name="Goeker M."/>
        </authorList>
    </citation>
    <scope>NUCLEOTIDE SEQUENCE [LARGE SCALE GENOMIC DNA]</scope>
    <source>
        <strain evidence="2 3">DSM 29128</strain>
    </source>
</reference>